<keyword evidence="1" id="KW-0614">Plasmid</keyword>
<dbReference type="RefSeq" id="WP_117396985.1">
    <property type="nucleotide sequence ID" value="NZ_CP021331.1"/>
</dbReference>
<reference evidence="1 2" key="1">
    <citation type="submission" date="2017-05" db="EMBL/GenBank/DDBJ databases">
        <title>Genome Analysis of Maritalea myrionectae HL2708#5.</title>
        <authorList>
            <consortium name="Cotde Inc.-PKNU"/>
            <person name="Jang D."/>
            <person name="Oh H.-M."/>
        </authorList>
    </citation>
    <scope>NUCLEOTIDE SEQUENCE [LARGE SCALE GENOMIC DNA]</scope>
    <source>
        <strain evidence="1 2">HL2708#5</strain>
        <plasmid evidence="2">phl2708x3</plasmid>
    </source>
</reference>
<accession>A0A2R4MJE0</accession>
<proteinExistence type="predicted"/>
<gene>
    <name evidence="1" type="ORF">MXMO3_03533</name>
</gene>
<evidence type="ECO:0000313" key="2">
    <source>
        <dbReference type="Proteomes" id="UP000258927"/>
    </source>
</evidence>
<dbReference type="EMBL" id="CP021331">
    <property type="protein sequence ID" value="AVX06036.1"/>
    <property type="molecule type" value="Genomic_DNA"/>
</dbReference>
<organism evidence="1 2">
    <name type="scientific">Maritalea myrionectae</name>
    <dbReference type="NCBI Taxonomy" id="454601"/>
    <lineage>
        <taxon>Bacteria</taxon>
        <taxon>Pseudomonadati</taxon>
        <taxon>Pseudomonadota</taxon>
        <taxon>Alphaproteobacteria</taxon>
        <taxon>Hyphomicrobiales</taxon>
        <taxon>Devosiaceae</taxon>
        <taxon>Maritalea</taxon>
    </lineage>
</organism>
<dbReference type="KEGG" id="mmyr:MXMO3_03533"/>
<keyword evidence="2" id="KW-1185">Reference proteome</keyword>
<evidence type="ECO:0000313" key="1">
    <source>
        <dbReference type="EMBL" id="AVX06036.1"/>
    </source>
</evidence>
<name>A0A2R4MJE0_9HYPH</name>
<dbReference type="Proteomes" id="UP000258927">
    <property type="component" value="Plasmid pHL2708X3"/>
</dbReference>
<sequence length="143" mass="16089">MLTEAKLTNETGADRDVRLMHTPHALNNCLRTGLFTKSQVSELATFLVVQFRARSHLCNVLTHISGGRWDKVEEAFHQVLDPHTPKDQLTPLGVNIVDVLCKERGVTGRIAKPYFAQLIQQFLPTDDAVRIEEKIIKLSDGED</sequence>
<dbReference type="AlphaFoldDB" id="A0A2R4MJE0"/>
<geneLocation type="plasmid" evidence="2">
    <name>phl2708x3</name>
</geneLocation>
<protein>
    <submittedName>
        <fullName evidence="1">Uncharacterized protein</fullName>
    </submittedName>
</protein>